<dbReference type="AlphaFoldDB" id="A0A9P5WZ44"/>
<proteinExistence type="predicted"/>
<dbReference type="PANTHER" id="PTHR38248">
    <property type="entry name" value="FUNK1 6"/>
    <property type="match status" value="1"/>
</dbReference>
<name>A0A9P5WZ44_9AGAR</name>
<feature type="compositionally biased region" description="Basic and acidic residues" evidence="1">
    <location>
        <begin position="719"/>
        <end position="729"/>
    </location>
</feature>
<dbReference type="InterPro" id="IPR040976">
    <property type="entry name" value="Pkinase_fungal"/>
</dbReference>
<protein>
    <recommendedName>
        <fullName evidence="2">Fungal-type protein kinase domain-containing protein</fullName>
    </recommendedName>
</protein>
<feature type="compositionally biased region" description="Polar residues" evidence="1">
    <location>
        <begin position="695"/>
        <end position="705"/>
    </location>
</feature>
<comment type="caution">
    <text evidence="3">The sequence shown here is derived from an EMBL/GenBank/DDBJ whole genome shotgun (WGS) entry which is preliminary data.</text>
</comment>
<feature type="compositionally biased region" description="Polar residues" evidence="1">
    <location>
        <begin position="394"/>
        <end position="409"/>
    </location>
</feature>
<dbReference type="Pfam" id="PF17667">
    <property type="entry name" value="Pkinase_fungal"/>
    <property type="match status" value="1"/>
</dbReference>
<sequence>MASEMYECPLKNFLADYAPFHPSRNSINAAVQHYTNTEKSNGHPDSVTWTDLQLRPSDKKRNENENQVFAHLQAIIDDLRQLECFEEGVNEPRRPQFYYLSCPNNWIASEIEGTNFRVDACIGSNPDSKTIILTDTAVVAEFKKSGKTEGLYQNHKQLVSAVSQIMNGDPRRTWIYGITIEDTMMSVWYFCRSHSDIKSFIEVFMSFLYATPEEIGYDPTIRRQLYENKFHYIYELKTDKGPKYFRTIEPLFNSRALCITGRKTRVWRAIEVRDAEDFAAKDGTSEIALKDVWLEVDAETEKQNQDQVFDALNQLDENAYSWLTGYLYDRLKEAIQDKGYRDYFMEIKYDTVLPGTKPLSTAATAAPNLLRNLHDVVTTPVTTTTMSMKASGDVVSNSSQTNAPSGLSDRSTRLPGKPHFPRVNQARKHYRLIYGQVGHSLNRATNLDNSFTAIVHAFIALILLYLARWVHRDVSVGNIILVVDENGVRGKLSDLEYAKEFGANSAGGDPKTGTPFFMPVEVHDSRPLRASPPLSLEHSAAGSATPLDTPPEDKRPPLRVLFRFQHDLESLWWIIVWILLCRVKGGPETPLPDTIFAPTYTPTHGRIEFFMLETFKLEIRGAIHPRLHGSIDSLNNIRAALYNFCVSEETFYKADDPVVYIGVYNEVWKCLVYLVQQVRILNKELPLDGEAHSGTDPQAGQSHTRPSVPEDNGPPSKKAKTDSGKEDGR</sequence>
<evidence type="ECO:0000313" key="4">
    <source>
        <dbReference type="Proteomes" id="UP000807342"/>
    </source>
</evidence>
<gene>
    <name evidence="3" type="ORF">P691DRAFT_739850</name>
</gene>
<dbReference type="PANTHER" id="PTHR38248:SF2">
    <property type="entry name" value="FUNK1 11"/>
    <property type="match status" value="1"/>
</dbReference>
<dbReference type="OrthoDB" id="312874at2759"/>
<feature type="region of interest" description="Disordered" evidence="1">
    <location>
        <begin position="391"/>
        <end position="420"/>
    </location>
</feature>
<evidence type="ECO:0000313" key="3">
    <source>
        <dbReference type="EMBL" id="KAF9441182.1"/>
    </source>
</evidence>
<evidence type="ECO:0000256" key="1">
    <source>
        <dbReference type="SAM" id="MobiDB-lite"/>
    </source>
</evidence>
<dbReference type="InterPro" id="IPR011009">
    <property type="entry name" value="Kinase-like_dom_sf"/>
</dbReference>
<keyword evidence="4" id="KW-1185">Reference proteome</keyword>
<dbReference type="EMBL" id="MU152023">
    <property type="protein sequence ID" value="KAF9441182.1"/>
    <property type="molecule type" value="Genomic_DNA"/>
</dbReference>
<dbReference type="SUPFAM" id="SSF56112">
    <property type="entry name" value="Protein kinase-like (PK-like)"/>
    <property type="match status" value="1"/>
</dbReference>
<accession>A0A9P5WZ44</accession>
<evidence type="ECO:0000259" key="2">
    <source>
        <dbReference type="Pfam" id="PF17667"/>
    </source>
</evidence>
<feature type="region of interest" description="Disordered" evidence="1">
    <location>
        <begin position="688"/>
        <end position="729"/>
    </location>
</feature>
<feature type="domain" description="Fungal-type protein kinase" evidence="2">
    <location>
        <begin position="129"/>
        <end position="578"/>
    </location>
</feature>
<reference evidence="3" key="1">
    <citation type="submission" date="2020-11" db="EMBL/GenBank/DDBJ databases">
        <authorList>
            <consortium name="DOE Joint Genome Institute"/>
            <person name="Ahrendt S."/>
            <person name="Riley R."/>
            <person name="Andreopoulos W."/>
            <person name="Labutti K."/>
            <person name="Pangilinan J."/>
            <person name="Ruiz-Duenas F.J."/>
            <person name="Barrasa J.M."/>
            <person name="Sanchez-Garcia M."/>
            <person name="Camarero S."/>
            <person name="Miyauchi S."/>
            <person name="Serrano A."/>
            <person name="Linde D."/>
            <person name="Babiker R."/>
            <person name="Drula E."/>
            <person name="Ayuso-Fernandez I."/>
            <person name="Pacheco R."/>
            <person name="Padilla G."/>
            <person name="Ferreira P."/>
            <person name="Barriuso J."/>
            <person name="Kellner H."/>
            <person name="Castanera R."/>
            <person name="Alfaro M."/>
            <person name="Ramirez L."/>
            <person name="Pisabarro A.G."/>
            <person name="Kuo A."/>
            <person name="Tritt A."/>
            <person name="Lipzen A."/>
            <person name="He G."/>
            <person name="Yan M."/>
            <person name="Ng V."/>
            <person name="Cullen D."/>
            <person name="Martin F."/>
            <person name="Rosso M.-N."/>
            <person name="Henrissat B."/>
            <person name="Hibbett D."/>
            <person name="Martinez A.T."/>
            <person name="Grigoriev I.V."/>
        </authorList>
    </citation>
    <scope>NUCLEOTIDE SEQUENCE</scope>
    <source>
        <strain evidence="3">MF-IS2</strain>
    </source>
</reference>
<dbReference type="Proteomes" id="UP000807342">
    <property type="component" value="Unassembled WGS sequence"/>
</dbReference>
<dbReference type="Gene3D" id="1.10.510.10">
    <property type="entry name" value="Transferase(Phosphotransferase) domain 1"/>
    <property type="match status" value="1"/>
</dbReference>
<organism evidence="3 4">
    <name type="scientific">Macrolepiota fuliginosa MF-IS2</name>
    <dbReference type="NCBI Taxonomy" id="1400762"/>
    <lineage>
        <taxon>Eukaryota</taxon>
        <taxon>Fungi</taxon>
        <taxon>Dikarya</taxon>
        <taxon>Basidiomycota</taxon>
        <taxon>Agaricomycotina</taxon>
        <taxon>Agaricomycetes</taxon>
        <taxon>Agaricomycetidae</taxon>
        <taxon>Agaricales</taxon>
        <taxon>Agaricineae</taxon>
        <taxon>Agaricaceae</taxon>
        <taxon>Macrolepiota</taxon>
    </lineage>
</organism>